<proteinExistence type="predicted"/>
<gene>
    <name evidence="1" type="ORF">SDC9_13476</name>
</gene>
<dbReference type="EMBL" id="VSSQ01000038">
    <property type="protein sequence ID" value="MPL67773.1"/>
    <property type="molecule type" value="Genomic_DNA"/>
</dbReference>
<comment type="caution">
    <text evidence="1">The sequence shown here is derived from an EMBL/GenBank/DDBJ whole genome shotgun (WGS) entry which is preliminary data.</text>
</comment>
<dbReference type="AlphaFoldDB" id="A0A644TLG2"/>
<accession>A0A644TLG2</accession>
<sequence length="472" mass="51520">MDFPTPARFGGEDGDHVPLEGEVFDPHDLQVGDDPVHGFSRQGSVKPEDILDHQGNRSQTVKRQVMRIRPFGMPLPDSLAFGLGLIGPPDDRLVVLLMPLGRRRGVHGVEDEIQMADCAVPGEFVEVVFLQSLYHHKAESGDYRAPVASALAVESRMIRGKGGERILQAETSRILEFGDELFGSFLIRNLGEQQPIRADSLGLYLPFRLIEIVIKTVLDIPHFAVDPGFQGKVIPLEKERHVLVVQDIPERRDIEGVHGHDGVEIHHVAGIGPGGVGHPRRGHGRRVQAVFPLEILLQPVVMLFERGHDVLHPLFVRRLVIEVVLRPGEERKGEGLGIFGIGEGFSGLDIVAGADGAVLFLHAVEGVEAVGSRIDAVAVHQEEGRKCLLHHVQDSPLRIVEELDFFEGSAGAARCPAVRCPGPGSIVYLHKILIVEVDSRKVFLVQIWPLSRTIPSTAASPGSGAAVRKASR</sequence>
<name>A0A644TLG2_9ZZZZ</name>
<protein>
    <submittedName>
        <fullName evidence="1">Uncharacterized protein</fullName>
    </submittedName>
</protein>
<evidence type="ECO:0000313" key="1">
    <source>
        <dbReference type="EMBL" id="MPL67773.1"/>
    </source>
</evidence>
<organism evidence="1">
    <name type="scientific">bioreactor metagenome</name>
    <dbReference type="NCBI Taxonomy" id="1076179"/>
    <lineage>
        <taxon>unclassified sequences</taxon>
        <taxon>metagenomes</taxon>
        <taxon>ecological metagenomes</taxon>
    </lineage>
</organism>
<reference evidence="1" key="1">
    <citation type="submission" date="2019-08" db="EMBL/GenBank/DDBJ databases">
        <authorList>
            <person name="Kucharzyk K."/>
            <person name="Murdoch R.W."/>
            <person name="Higgins S."/>
            <person name="Loffler F."/>
        </authorList>
    </citation>
    <scope>NUCLEOTIDE SEQUENCE</scope>
</reference>